<feature type="compositionally biased region" description="Basic and acidic residues" evidence="6">
    <location>
        <begin position="245"/>
        <end position="255"/>
    </location>
</feature>
<feature type="transmembrane region" description="Helical" evidence="7">
    <location>
        <begin position="136"/>
        <end position="157"/>
    </location>
</feature>
<feature type="transmembrane region" description="Helical" evidence="7">
    <location>
        <begin position="201"/>
        <end position="223"/>
    </location>
</feature>
<accession>A0A8H3XQG4</accession>
<dbReference type="Proteomes" id="UP000465221">
    <property type="component" value="Unassembled WGS sequence"/>
</dbReference>
<feature type="transmembrane region" description="Helical" evidence="7">
    <location>
        <begin position="14"/>
        <end position="32"/>
    </location>
</feature>
<keyword evidence="5 7" id="KW-0472">Membrane</keyword>
<proteinExistence type="inferred from homology"/>
<feature type="region of interest" description="Disordered" evidence="6">
    <location>
        <begin position="233"/>
        <end position="255"/>
    </location>
</feature>
<evidence type="ECO:0000256" key="4">
    <source>
        <dbReference type="ARBA" id="ARBA00022989"/>
    </source>
</evidence>
<sequence length="255" mass="27954">MSSAESLQAAQESWALTLLGVVSCVCWPAYYIGMICKSFEDQTYSMALMPLCCNIACEFVYAAIYPPDVPIYRYIFASWFALNCMVPFAALKFAPNESKDAPLVRNNLSWIFTVSLAGWITAHLALVAQFGPNDAVAWSAWFCQLFLSAGCLCQLIVRGSSRGTSLFIWQAGLVASWAPLLPSYMKSCGIGLGMAKLYGTVPWAGAVGWPSFCWMGSMGVILWKIQQPETNLRRENAGSKMGPKRSKESRATSNG</sequence>
<dbReference type="PANTHER" id="PTHR42038">
    <property type="match status" value="1"/>
</dbReference>
<dbReference type="GO" id="GO:0016020">
    <property type="term" value="C:membrane"/>
    <property type="evidence" value="ECO:0007669"/>
    <property type="project" value="UniProtKB-SubCell"/>
</dbReference>
<evidence type="ECO:0000256" key="2">
    <source>
        <dbReference type="ARBA" id="ARBA00006757"/>
    </source>
</evidence>
<reference evidence="8 9" key="1">
    <citation type="submission" date="2020-01" db="EMBL/GenBank/DDBJ databases">
        <title>Draft genome sequence of Aspergillus udagawae IFM 46972.</title>
        <authorList>
            <person name="Takahashi H."/>
            <person name="Yaguchi T."/>
        </authorList>
    </citation>
    <scope>NUCLEOTIDE SEQUENCE [LARGE SCALE GENOMIC DNA]</scope>
    <source>
        <strain evidence="8 9">IFM 46972</strain>
    </source>
</reference>
<dbReference type="PANTHER" id="PTHR42038:SF2">
    <property type="entry name" value="TERPENE CYCLASE AUSL"/>
    <property type="match status" value="1"/>
</dbReference>
<evidence type="ECO:0000313" key="9">
    <source>
        <dbReference type="Proteomes" id="UP000465221"/>
    </source>
</evidence>
<evidence type="ECO:0000256" key="6">
    <source>
        <dbReference type="SAM" id="MobiDB-lite"/>
    </source>
</evidence>
<evidence type="ECO:0000313" key="8">
    <source>
        <dbReference type="EMBL" id="GFF57389.1"/>
    </source>
</evidence>
<evidence type="ECO:0000256" key="5">
    <source>
        <dbReference type="ARBA" id="ARBA00023136"/>
    </source>
</evidence>
<evidence type="ECO:0000256" key="7">
    <source>
        <dbReference type="SAM" id="Phobius"/>
    </source>
</evidence>
<dbReference type="Pfam" id="PF25129">
    <property type="entry name" value="Pyr4-TMTC"/>
    <property type="match status" value="1"/>
</dbReference>
<comment type="similarity">
    <text evidence="2">Belongs to the paxB family.</text>
</comment>
<comment type="caution">
    <text evidence="8">The sequence shown here is derived from an EMBL/GenBank/DDBJ whole genome shotgun (WGS) entry which is preliminary data.</text>
</comment>
<keyword evidence="3 7" id="KW-0812">Transmembrane</keyword>
<dbReference type="GO" id="GO:0016829">
    <property type="term" value="F:lyase activity"/>
    <property type="evidence" value="ECO:0007669"/>
    <property type="project" value="InterPro"/>
</dbReference>
<evidence type="ECO:0000256" key="3">
    <source>
        <dbReference type="ARBA" id="ARBA00022692"/>
    </source>
</evidence>
<dbReference type="EMBL" id="BLKC01000151">
    <property type="protein sequence ID" value="GFF57389.1"/>
    <property type="molecule type" value="Genomic_DNA"/>
</dbReference>
<keyword evidence="4 7" id="KW-1133">Transmembrane helix</keyword>
<dbReference type="InterPro" id="IPR039020">
    <property type="entry name" value="PaxB-like"/>
</dbReference>
<protein>
    <submittedName>
        <fullName evidence="8">Uncharacterized protein</fullName>
    </submittedName>
</protein>
<feature type="transmembrane region" description="Helical" evidence="7">
    <location>
        <begin position="110"/>
        <end position="130"/>
    </location>
</feature>
<feature type="transmembrane region" description="Helical" evidence="7">
    <location>
        <begin position="164"/>
        <end position="181"/>
    </location>
</feature>
<comment type="subcellular location">
    <subcellularLocation>
        <location evidence="1">Membrane</location>
        <topology evidence="1">Multi-pass membrane protein</topology>
    </subcellularLocation>
</comment>
<feature type="transmembrane region" description="Helical" evidence="7">
    <location>
        <begin position="71"/>
        <end position="90"/>
    </location>
</feature>
<organism evidence="8 9">
    <name type="scientific">Aspergillus udagawae</name>
    <dbReference type="NCBI Taxonomy" id="91492"/>
    <lineage>
        <taxon>Eukaryota</taxon>
        <taxon>Fungi</taxon>
        <taxon>Dikarya</taxon>
        <taxon>Ascomycota</taxon>
        <taxon>Pezizomycotina</taxon>
        <taxon>Eurotiomycetes</taxon>
        <taxon>Eurotiomycetidae</taxon>
        <taxon>Eurotiales</taxon>
        <taxon>Aspergillaceae</taxon>
        <taxon>Aspergillus</taxon>
        <taxon>Aspergillus subgen. Fumigati</taxon>
    </lineage>
</organism>
<evidence type="ECO:0000256" key="1">
    <source>
        <dbReference type="ARBA" id="ARBA00004141"/>
    </source>
</evidence>
<name>A0A8H3XQG4_9EURO</name>
<gene>
    <name evidence="8" type="ORF">IFM46972_10777</name>
</gene>
<dbReference type="AlphaFoldDB" id="A0A8H3XQG4"/>